<keyword evidence="2" id="KW-0540">Nuclease</keyword>
<dbReference type="Proteomes" id="UP000321154">
    <property type="component" value="Unassembled WGS sequence"/>
</dbReference>
<dbReference type="GO" id="GO:0043138">
    <property type="term" value="F:3'-5' DNA helicase activity"/>
    <property type="evidence" value="ECO:0007669"/>
    <property type="project" value="UniProtKB-EC"/>
</dbReference>
<accession>A0A7W3JIH2</accession>
<reference evidence="19 21" key="2">
    <citation type="submission" date="2020-07" db="EMBL/GenBank/DDBJ databases">
        <title>Sequencing the genomes of 1000 actinobacteria strains.</title>
        <authorList>
            <person name="Klenk H.-P."/>
        </authorList>
    </citation>
    <scope>NUCLEOTIDE SEQUENCE [LARGE SCALE GENOMIC DNA]</scope>
    <source>
        <strain evidence="19 21">DSM 10309</strain>
    </source>
</reference>
<dbReference type="PANTHER" id="PTHR11070:SF59">
    <property type="entry name" value="DNA 3'-5' HELICASE"/>
    <property type="match status" value="1"/>
</dbReference>
<keyword evidence="4" id="KW-0227">DNA damage</keyword>
<dbReference type="Gene3D" id="1.10.486.10">
    <property type="entry name" value="PCRA, domain 4"/>
    <property type="match status" value="1"/>
</dbReference>
<dbReference type="GO" id="GO:0005829">
    <property type="term" value="C:cytosol"/>
    <property type="evidence" value="ECO:0007669"/>
    <property type="project" value="TreeGrafter"/>
</dbReference>
<evidence type="ECO:0000256" key="7">
    <source>
        <dbReference type="ARBA" id="ARBA00022839"/>
    </source>
</evidence>
<dbReference type="InterPro" id="IPR000212">
    <property type="entry name" value="DNA_helicase_UvrD/REP"/>
</dbReference>
<dbReference type="InterPro" id="IPR027417">
    <property type="entry name" value="P-loop_NTPase"/>
</dbReference>
<evidence type="ECO:0000259" key="16">
    <source>
        <dbReference type="PROSITE" id="PS51198"/>
    </source>
</evidence>
<evidence type="ECO:0000313" key="21">
    <source>
        <dbReference type="Proteomes" id="UP000522688"/>
    </source>
</evidence>
<dbReference type="Pfam" id="PF12705">
    <property type="entry name" value="PDDEXK_1"/>
    <property type="match status" value="1"/>
</dbReference>
<dbReference type="GO" id="GO:0000725">
    <property type="term" value="P:recombinational repair"/>
    <property type="evidence" value="ECO:0007669"/>
    <property type="project" value="TreeGrafter"/>
</dbReference>
<dbReference type="OrthoDB" id="5240387at2"/>
<evidence type="ECO:0000256" key="14">
    <source>
        <dbReference type="ARBA" id="ARBA00048988"/>
    </source>
</evidence>
<evidence type="ECO:0000259" key="17">
    <source>
        <dbReference type="PROSITE" id="PS51217"/>
    </source>
</evidence>
<name>A0A7W3JIH2_9MICO</name>
<evidence type="ECO:0000256" key="13">
    <source>
        <dbReference type="ARBA" id="ARBA00034808"/>
    </source>
</evidence>
<dbReference type="EC" id="5.6.2.4" evidence="13"/>
<evidence type="ECO:0000256" key="9">
    <source>
        <dbReference type="ARBA" id="ARBA00023125"/>
    </source>
</evidence>
<evidence type="ECO:0000256" key="6">
    <source>
        <dbReference type="ARBA" id="ARBA00022806"/>
    </source>
</evidence>
<protein>
    <recommendedName>
        <fullName evidence="13">DNA 3'-5' helicase</fullName>
        <ecNumber evidence="13">5.6.2.4</ecNumber>
    </recommendedName>
</protein>
<dbReference type="GO" id="GO:0004527">
    <property type="term" value="F:exonuclease activity"/>
    <property type="evidence" value="ECO:0007669"/>
    <property type="project" value="UniProtKB-KW"/>
</dbReference>
<dbReference type="SUPFAM" id="SSF52540">
    <property type="entry name" value="P-loop containing nucleoside triphosphate hydrolases"/>
    <property type="match status" value="1"/>
</dbReference>
<evidence type="ECO:0000313" key="18">
    <source>
        <dbReference type="EMBL" id="GEK82824.1"/>
    </source>
</evidence>
<dbReference type="GO" id="GO:0003677">
    <property type="term" value="F:DNA binding"/>
    <property type="evidence" value="ECO:0007669"/>
    <property type="project" value="UniProtKB-KW"/>
</dbReference>
<evidence type="ECO:0000313" key="19">
    <source>
        <dbReference type="EMBL" id="MBA8813458.1"/>
    </source>
</evidence>
<evidence type="ECO:0000256" key="4">
    <source>
        <dbReference type="ARBA" id="ARBA00022763"/>
    </source>
</evidence>
<evidence type="ECO:0000256" key="8">
    <source>
        <dbReference type="ARBA" id="ARBA00022840"/>
    </source>
</evidence>
<feature type="domain" description="UvrD-like helicase C-terminal" evidence="17">
    <location>
        <begin position="329"/>
        <end position="627"/>
    </location>
</feature>
<dbReference type="Proteomes" id="UP000522688">
    <property type="component" value="Unassembled WGS sequence"/>
</dbReference>
<dbReference type="EMBL" id="BJUV01000008">
    <property type="protein sequence ID" value="GEK82824.1"/>
    <property type="molecule type" value="Genomic_DNA"/>
</dbReference>
<proteinExistence type="inferred from homology"/>
<dbReference type="Pfam" id="PF00580">
    <property type="entry name" value="UvrD-helicase"/>
    <property type="match status" value="1"/>
</dbReference>
<keyword evidence="3 15" id="KW-0547">Nucleotide-binding</keyword>
<evidence type="ECO:0000256" key="11">
    <source>
        <dbReference type="ARBA" id="ARBA00023235"/>
    </source>
</evidence>
<comment type="catalytic activity">
    <reaction evidence="14">
        <text>ATP + H2O = ADP + phosphate + H(+)</text>
        <dbReference type="Rhea" id="RHEA:13065"/>
        <dbReference type="ChEBI" id="CHEBI:15377"/>
        <dbReference type="ChEBI" id="CHEBI:15378"/>
        <dbReference type="ChEBI" id="CHEBI:30616"/>
        <dbReference type="ChEBI" id="CHEBI:43474"/>
        <dbReference type="ChEBI" id="CHEBI:456216"/>
        <dbReference type="EC" id="5.6.2.4"/>
    </reaction>
</comment>
<evidence type="ECO:0000256" key="10">
    <source>
        <dbReference type="ARBA" id="ARBA00023204"/>
    </source>
</evidence>
<dbReference type="GO" id="GO:0033202">
    <property type="term" value="C:DNA helicase complex"/>
    <property type="evidence" value="ECO:0007669"/>
    <property type="project" value="TreeGrafter"/>
</dbReference>
<dbReference type="PROSITE" id="PS51217">
    <property type="entry name" value="UVRD_HELICASE_CTER"/>
    <property type="match status" value="1"/>
</dbReference>
<keyword evidence="6 15" id="KW-0347">Helicase</keyword>
<keyword evidence="9" id="KW-0238">DNA-binding</keyword>
<evidence type="ECO:0000256" key="5">
    <source>
        <dbReference type="ARBA" id="ARBA00022801"/>
    </source>
</evidence>
<keyword evidence="11" id="KW-0413">Isomerase</keyword>
<dbReference type="GO" id="GO:0005524">
    <property type="term" value="F:ATP binding"/>
    <property type="evidence" value="ECO:0007669"/>
    <property type="project" value="UniProtKB-UniRule"/>
</dbReference>
<evidence type="ECO:0000256" key="1">
    <source>
        <dbReference type="ARBA" id="ARBA00009922"/>
    </source>
</evidence>
<gene>
    <name evidence="19" type="ORF">FB463_001707</name>
    <name evidence="18" type="ORF">FFA01_11330</name>
</gene>
<dbReference type="InterPro" id="IPR014017">
    <property type="entry name" value="DNA_helicase_UvrD-like_C"/>
</dbReference>
<evidence type="ECO:0000256" key="15">
    <source>
        <dbReference type="PROSITE-ProRule" id="PRU00560"/>
    </source>
</evidence>
<dbReference type="InterPro" id="IPR013986">
    <property type="entry name" value="DExx_box_DNA_helicase_dom_sf"/>
</dbReference>
<feature type="binding site" evidence="15">
    <location>
        <begin position="41"/>
        <end position="48"/>
    </location>
    <ligand>
        <name>ATP</name>
        <dbReference type="ChEBI" id="CHEBI:30616"/>
    </ligand>
</feature>
<organism evidence="19 21">
    <name type="scientific">Frigoribacterium faeni</name>
    <dbReference type="NCBI Taxonomy" id="145483"/>
    <lineage>
        <taxon>Bacteria</taxon>
        <taxon>Bacillati</taxon>
        <taxon>Actinomycetota</taxon>
        <taxon>Actinomycetes</taxon>
        <taxon>Micrococcales</taxon>
        <taxon>Microbacteriaceae</taxon>
        <taxon>Frigoribacterium</taxon>
    </lineage>
</organism>
<feature type="domain" description="UvrD-like helicase ATP-binding" evidence="16">
    <location>
        <begin position="20"/>
        <end position="318"/>
    </location>
</feature>
<reference evidence="18 20" key="1">
    <citation type="submission" date="2019-07" db="EMBL/GenBank/DDBJ databases">
        <title>Whole genome shotgun sequence of Frigoribacterium faeni NBRC 103066.</title>
        <authorList>
            <person name="Hosoyama A."/>
            <person name="Uohara A."/>
            <person name="Ohji S."/>
            <person name="Ichikawa N."/>
        </authorList>
    </citation>
    <scope>NUCLEOTIDE SEQUENCE [LARGE SCALE GENOMIC DNA]</scope>
    <source>
        <strain evidence="18 20">NBRC 103066</strain>
    </source>
</reference>
<comment type="similarity">
    <text evidence="1">Belongs to the helicase family. UvrD subfamily.</text>
</comment>
<evidence type="ECO:0000256" key="3">
    <source>
        <dbReference type="ARBA" id="ARBA00022741"/>
    </source>
</evidence>
<evidence type="ECO:0000256" key="12">
    <source>
        <dbReference type="ARBA" id="ARBA00034617"/>
    </source>
</evidence>
<keyword evidence="7 19" id="KW-0269">Exonuclease</keyword>
<keyword evidence="5 15" id="KW-0378">Hydrolase</keyword>
<keyword evidence="10" id="KW-0234">DNA repair</keyword>
<sequence length="1050" mass="110202">MATTGFRREGDERRPAAPLRLDPSQAEVVALPDGVSAAVIGAPGTGKTTTLVETVVDRVEGRGHGPRAVLVLTPARSTATRLRDVIAAHLAVPTPGPLARTVSSLAFDIVGHAARTAGVEPPTLLTGGDQDSVVRALLDGHEADGTGPEWPEQLGPQVRALRGFRTELREMLMRATEHRLSSDDLRALAEREGRPEWRAVADLADEYHRVVDGFPGRHLDSAELVDYAVAALDRGETAPVIDGLRLVLVDDAHEATESTVSLLRALVRRGVAVIAFGDPDLSTNAFRGGSPDVLGRLGSRLGVDDARTLFLSTAHRHGPALRDLVGRVTARIGTAGAGRQHAAVAGAEPPAPAGEAAPPIVTVRADSPAHEISSVARLMREHHLVRHVPWSRMMVVVRSGGQIATVARGLQAAEVPTRTSVAGRAVRDEHGARHLLLAASVAVGRDDLTPEAAGELLSGPLAGFDALALRRLRLALRADELSAGGARSADDLLVEALSGPGRLVTIDSRFAARAGRFASSLDAARRAADEGASIEEILWGLWERSGLAAQWSAQSAGRGIVAAEADRHLDGVVALFTAAKRFVERTPDADAIGFLDALLGAEVPDDTLSPQTSADAVLVCSPSGAVGVEVDVVVAARLQDGVWPNLRLRGALLGPDDLVEAAGRSAAEAAAETSTVDDRAAVLSDELRMFALTVSRATRQVVLSCTANDDEGPSVFHRLLPDGTPTAPAGHPLSLRGLVGHLRHALVASPRSMRADAAAEGLARLAEAGVAGASPDDWYGLPAATSTEPLADLTDPETRVPVSPSQLGSFEECPLHWFVDRFGGSAPNAAMGLGTVLHDVMEHAVDSDVESLWAGVEARWGELRFESAWIAESEKRRARAMTESLAAYLRDFEAGGGALIGAESTFQLDIGPARLRGAIDRVERTRDGAAVIVDLKTGRSAPTSAAAVAEHPQLGSYQVALADGAIEAVPPGTPAGGAKLVIVSSGVRGRLYREPTQAPFDADTLQRFRDRVETAARGMADRVFLARLDDHCTGRHGGPCRIHIVGEVSG</sequence>
<dbReference type="PANTHER" id="PTHR11070">
    <property type="entry name" value="UVRD / RECB / PCRA DNA HELICASE FAMILY MEMBER"/>
    <property type="match status" value="1"/>
</dbReference>
<dbReference type="InterPro" id="IPR014016">
    <property type="entry name" value="UvrD-like_ATP-bd"/>
</dbReference>
<dbReference type="Gene3D" id="3.90.320.10">
    <property type="match status" value="1"/>
</dbReference>
<dbReference type="PROSITE" id="PS51198">
    <property type="entry name" value="UVRD_HELICASE_ATP_BIND"/>
    <property type="match status" value="1"/>
</dbReference>
<evidence type="ECO:0000313" key="20">
    <source>
        <dbReference type="Proteomes" id="UP000321154"/>
    </source>
</evidence>
<dbReference type="InterPro" id="IPR038726">
    <property type="entry name" value="PDDEXK_AddAB-type"/>
</dbReference>
<dbReference type="EMBL" id="JACGWW010000002">
    <property type="protein sequence ID" value="MBA8813458.1"/>
    <property type="molecule type" value="Genomic_DNA"/>
</dbReference>
<dbReference type="Gene3D" id="3.40.50.300">
    <property type="entry name" value="P-loop containing nucleotide triphosphate hydrolases"/>
    <property type="match status" value="2"/>
</dbReference>
<dbReference type="RefSeq" id="WP_146853866.1">
    <property type="nucleotide sequence ID" value="NZ_BAAAHR010000001.1"/>
</dbReference>
<comment type="caution">
    <text evidence="19">The sequence shown here is derived from an EMBL/GenBank/DDBJ whole genome shotgun (WGS) entry which is preliminary data.</text>
</comment>
<keyword evidence="20" id="KW-1185">Reference proteome</keyword>
<dbReference type="Gene3D" id="1.10.10.160">
    <property type="match status" value="1"/>
</dbReference>
<dbReference type="AlphaFoldDB" id="A0A7W3JIH2"/>
<comment type="catalytic activity">
    <reaction evidence="12">
        <text>Couples ATP hydrolysis with the unwinding of duplex DNA by translocating in the 3'-5' direction.</text>
        <dbReference type="EC" id="5.6.2.4"/>
    </reaction>
</comment>
<dbReference type="InterPro" id="IPR011604">
    <property type="entry name" value="PDDEXK-like_dom_sf"/>
</dbReference>
<evidence type="ECO:0000256" key="2">
    <source>
        <dbReference type="ARBA" id="ARBA00022722"/>
    </source>
</evidence>
<keyword evidence="8 15" id="KW-0067">ATP-binding</keyword>